<proteinExistence type="predicted"/>
<organism evidence="1 2">
    <name type="scientific">Limosilactobacillus pontis</name>
    <dbReference type="NCBI Taxonomy" id="35787"/>
    <lineage>
        <taxon>Bacteria</taxon>
        <taxon>Bacillati</taxon>
        <taxon>Bacillota</taxon>
        <taxon>Bacilli</taxon>
        <taxon>Lactobacillales</taxon>
        <taxon>Lactobacillaceae</taxon>
        <taxon>Limosilactobacillus</taxon>
    </lineage>
</organism>
<dbReference type="Pfam" id="PF01187">
    <property type="entry name" value="MIF"/>
    <property type="match status" value="1"/>
</dbReference>
<dbReference type="EMBL" id="PNFV01000002">
    <property type="protein sequence ID" value="PMB83205.1"/>
    <property type="molecule type" value="Genomic_DNA"/>
</dbReference>
<dbReference type="RefSeq" id="WP_104688302.1">
    <property type="nucleotide sequence ID" value="NZ_PNFV01000002.1"/>
</dbReference>
<protein>
    <recommendedName>
        <fullName evidence="3">Macrophage migration inhibitory factor (MIF)</fullName>
    </recommendedName>
</protein>
<reference evidence="1 2" key="1">
    <citation type="submission" date="2017-09" db="EMBL/GenBank/DDBJ databases">
        <title>Bacterial strain isolated from the female urinary microbiota.</title>
        <authorList>
            <person name="Thomas-White K."/>
            <person name="Kumar N."/>
            <person name="Forster S."/>
            <person name="Putonti C."/>
            <person name="Lawley T."/>
            <person name="Wolfe A.J."/>
        </authorList>
    </citation>
    <scope>NUCLEOTIDE SEQUENCE [LARGE SCALE GENOMIC DNA]</scope>
    <source>
        <strain evidence="1 2">UMB0683</strain>
    </source>
</reference>
<sequence length="120" mass="13662">MPFIMSRVNIKIPKNKELTLKKRLGLAIANVPGKSEDVLMVGFQDQYPLYLRGDGNEPLAYIEVSIFGTENHVGYEGLNADITKAFYDVLGIRPDHLYIKYDDISSWGVQGQYIDRCDYL</sequence>
<dbReference type="Gene3D" id="3.30.429.10">
    <property type="entry name" value="Macrophage Migration Inhibitory Factor"/>
    <property type="match status" value="1"/>
</dbReference>
<dbReference type="OrthoDB" id="5769863at2"/>
<evidence type="ECO:0000313" key="1">
    <source>
        <dbReference type="EMBL" id="PMB83205.1"/>
    </source>
</evidence>
<evidence type="ECO:0000313" key="2">
    <source>
        <dbReference type="Proteomes" id="UP000239920"/>
    </source>
</evidence>
<dbReference type="SUPFAM" id="SSF55331">
    <property type="entry name" value="Tautomerase/MIF"/>
    <property type="match status" value="1"/>
</dbReference>
<dbReference type="InterPro" id="IPR001398">
    <property type="entry name" value="Macrophage_inhib_fac"/>
</dbReference>
<dbReference type="InterPro" id="IPR014347">
    <property type="entry name" value="Tautomerase/MIF_sf"/>
</dbReference>
<dbReference type="AlphaFoldDB" id="A0A2J6NPG8"/>
<comment type="caution">
    <text evidence="1">The sequence shown here is derived from an EMBL/GenBank/DDBJ whole genome shotgun (WGS) entry which is preliminary data.</text>
</comment>
<dbReference type="Proteomes" id="UP000239920">
    <property type="component" value="Unassembled WGS sequence"/>
</dbReference>
<evidence type="ECO:0008006" key="3">
    <source>
        <dbReference type="Google" id="ProtNLM"/>
    </source>
</evidence>
<gene>
    <name evidence="1" type="ORF">CK797_02865</name>
</gene>
<accession>A0A2J6NPG8</accession>
<name>A0A2J6NPG8_9LACO</name>